<dbReference type="NCBIfam" id="TIGR01643">
    <property type="entry name" value="YD_repeat_2x"/>
    <property type="match status" value="6"/>
</dbReference>
<name>A0ABW8J1N2_9GAMM</name>
<dbReference type="PRINTS" id="PR00394">
    <property type="entry name" value="RHSPROTEIN"/>
</dbReference>
<feature type="domain" description="Teneurin-like YD-shell" evidence="5">
    <location>
        <begin position="1282"/>
        <end position="1359"/>
    </location>
</feature>
<evidence type="ECO:0000259" key="5">
    <source>
        <dbReference type="Pfam" id="PF25023"/>
    </source>
</evidence>
<evidence type="ECO:0000256" key="3">
    <source>
        <dbReference type="SAM" id="SignalP"/>
    </source>
</evidence>
<dbReference type="Gene3D" id="2.180.10.10">
    <property type="entry name" value="RHS repeat-associated core"/>
    <property type="match status" value="3"/>
</dbReference>
<dbReference type="RefSeq" id="WP_284395967.1">
    <property type="nucleotide sequence ID" value="NZ_BSNQ01000003.1"/>
</dbReference>
<dbReference type="Proteomes" id="UP001620405">
    <property type="component" value="Unassembled WGS sequence"/>
</dbReference>
<dbReference type="InterPro" id="IPR050708">
    <property type="entry name" value="T6SS_VgrG/RHS"/>
</dbReference>
<sequence length="1494" mass="158169">MDFIRRLLIVAGLGMLSLGLIGHADAQTNTGGIYNTQAEALAACTAQNPAYVYQPAPAPGPNYTDEFFTLAGGACTQTIPPLYAYQALYTWCNGFGSCDTSAQAYCFPEGDCGFYTFLSSSTTVAGKNAGSDSCGCHEGNPGSGDSAAGSSATGGSATLVGDPINASTGNSYLQQDDYPDGGWLALRRFYNGVAPSVPTAIGPRWRQSFDRSLEITGSPATSIVVARPDGFQETFTKTNGVWTSDPDINDNLTETDNSSGVATSYTVFIAGLRHYETYSASGVLQTVTDETGQGITLTYSTVSTPSSVAPSAGLLLTVVDPKGRQLNFSYNANGNISQVTLPDGGKLKYAYNSDASGSTMLSSVQYPDGTSRQYVYNESSLTGGASLPSILTGIIDETGTRYESTSYSSTGQATSSYLAGNVNTTQVTYNSDGSASVAYPLGLTSKMTFSTVQGVNKAASLSQPCGPQCDQPWASVTYDGNGNPQTSVDFNGNTTATTYDSVGLLTQQIDAQGTNSQRTTAINWNTTLRVPLTRAISDANGNLDSSTQWVYNAAGQTLAHCDIDPTNSAATGYTCSNIGTVPAGVRRWTYTYCTAVNGTNCPLVGLLLTTTGPRADLVQTTSYSYYMTSSATGCGTPGDACYQAGDLHTVTDPLGRVTTIASYDADGRVTRITDPNGVNTDMTYTPRGWLSTRTVGGAKTTFGYMPYGAVQTIIDPDGFTTTFGYDAAHRLNKITDALGNYIQYGLDAAGDKTGEQIYDANGTLHKSLSRTFNTLGQLTKVVDGLSQTVFTANYSDSYDANGNLVHTADAMGIQQHRGYDALNRLTQTIDDYEGTDGLTPNTTVSQTHDSLDRVTQVTDPSNLNTTYQFDGLSDAKDQTSPDTGTTSRTFDAAGDVLTSTDAKGIVATNTYDALDRLISTTYPDTTQNVTYSYDDNNVITGCLGTYPIGHLTRIIENTITTVFCYDPRGNVVTKKLTTSAGTVGTTFTYTAADRLSGITYPSGSQVSYTFDGDGRVRTINLTPNAGSAAAAVSSVTYEPFGPVLSYTLGNGQTVTRSYDANYRLTDIASNAFSLHVARDAMGNIKALGNAPGANPATETYMYDPLYRLNTVTEASGTVLEALTYNPTGDRLSKTGDGLATGAYTYNPGTHQLTATGNAARAVDADGNTTSIAQASETYGFGYSARNRMTVAQAGGTTVGTYTYNGLGQRIGKGTTGLLFDYDQANHLISEYVIDKYGSQTREYVWLNDIPVADVDGIVDPALGGHCGLLGPCTTDATSSVNYIYADQLGTPRAVENSSGTVIWQWAYQGNPFGELAPTSSVGYTLNLRYLGQYFDVETGLVYNGYRNYDPTTGRYIESDPIGLSGGANTYAYVDGDPVGHTDPLGLSPPGRPPPMGPFLPPPDLLPPGAEWVPPLPNIFGRNTANQAQCMTKYQDDLESNADIMGDALNDCANSVPAQDDPNGLVTCRLEVAAMWEAADYTARKRRDACMKLCK</sequence>
<dbReference type="InterPro" id="IPR045351">
    <property type="entry name" value="DUF6531"/>
</dbReference>
<evidence type="ECO:0000313" key="7">
    <source>
        <dbReference type="Proteomes" id="UP001620405"/>
    </source>
</evidence>
<dbReference type="InterPro" id="IPR056823">
    <property type="entry name" value="TEN-like_YD-shell"/>
</dbReference>
<dbReference type="EMBL" id="JADIKG010000013">
    <property type="protein sequence ID" value="MFK2875054.1"/>
    <property type="molecule type" value="Genomic_DNA"/>
</dbReference>
<evidence type="ECO:0000256" key="1">
    <source>
        <dbReference type="ARBA" id="ARBA00022737"/>
    </source>
</evidence>
<dbReference type="Pfam" id="PF20148">
    <property type="entry name" value="DUF6531"/>
    <property type="match status" value="1"/>
</dbReference>
<protein>
    <submittedName>
        <fullName evidence="6">RHS repeat-associated core domain-containing protein</fullName>
    </submittedName>
</protein>
<dbReference type="Pfam" id="PF25023">
    <property type="entry name" value="TEN_YD-shell"/>
    <property type="match status" value="1"/>
</dbReference>
<dbReference type="PANTHER" id="PTHR32305">
    <property type="match status" value="1"/>
</dbReference>
<feature type="region of interest" description="Disordered" evidence="2">
    <location>
        <begin position="862"/>
        <end position="887"/>
    </location>
</feature>
<evidence type="ECO:0000256" key="2">
    <source>
        <dbReference type="SAM" id="MobiDB-lite"/>
    </source>
</evidence>
<dbReference type="PANTHER" id="PTHR32305:SF15">
    <property type="entry name" value="PROTEIN RHSA-RELATED"/>
    <property type="match status" value="1"/>
</dbReference>
<feature type="signal peptide" evidence="3">
    <location>
        <begin position="1"/>
        <end position="26"/>
    </location>
</feature>
<dbReference type="NCBIfam" id="TIGR03696">
    <property type="entry name" value="Rhs_assc_core"/>
    <property type="match status" value="1"/>
</dbReference>
<dbReference type="InterPro" id="IPR006530">
    <property type="entry name" value="YD"/>
</dbReference>
<keyword evidence="1" id="KW-0677">Repeat</keyword>
<organism evidence="6 7">
    <name type="scientific">Dyella lipolytica</name>
    <dbReference type="NCBI Taxonomy" id="1867835"/>
    <lineage>
        <taxon>Bacteria</taxon>
        <taxon>Pseudomonadati</taxon>
        <taxon>Pseudomonadota</taxon>
        <taxon>Gammaproteobacteria</taxon>
        <taxon>Lysobacterales</taxon>
        <taxon>Rhodanobacteraceae</taxon>
        <taxon>Dyella</taxon>
    </lineage>
</organism>
<dbReference type="InterPro" id="IPR022385">
    <property type="entry name" value="Rhs_assc_core"/>
</dbReference>
<feature type="domain" description="DUF6531" evidence="4">
    <location>
        <begin position="161"/>
        <end position="235"/>
    </location>
</feature>
<keyword evidence="7" id="KW-1185">Reference proteome</keyword>
<proteinExistence type="predicted"/>
<dbReference type="Pfam" id="PF05593">
    <property type="entry name" value="RHS_repeat"/>
    <property type="match status" value="5"/>
</dbReference>
<evidence type="ECO:0000259" key="4">
    <source>
        <dbReference type="Pfam" id="PF20148"/>
    </source>
</evidence>
<evidence type="ECO:0000313" key="6">
    <source>
        <dbReference type="EMBL" id="MFK2875054.1"/>
    </source>
</evidence>
<gene>
    <name evidence="6" type="ORF">ISP13_16045</name>
</gene>
<dbReference type="InterPro" id="IPR031325">
    <property type="entry name" value="RHS_repeat"/>
</dbReference>
<comment type="caution">
    <text evidence="6">The sequence shown here is derived from an EMBL/GenBank/DDBJ whole genome shotgun (WGS) entry which is preliminary data.</text>
</comment>
<feature type="chain" id="PRO_5045381044" evidence="3">
    <location>
        <begin position="27"/>
        <end position="1494"/>
    </location>
</feature>
<keyword evidence="3" id="KW-0732">Signal</keyword>
<accession>A0ABW8J1N2</accession>
<reference evidence="6 7" key="1">
    <citation type="submission" date="2020-10" db="EMBL/GenBank/DDBJ databases">
        <title>Phylogeny of dyella-like bacteria.</title>
        <authorList>
            <person name="Fu J."/>
        </authorList>
    </citation>
    <scope>NUCLEOTIDE SEQUENCE [LARGE SCALE GENOMIC DNA]</scope>
    <source>
        <strain evidence="6 7">DHOB07</strain>
    </source>
</reference>